<dbReference type="OrthoDB" id="9195at10239"/>
<dbReference type="PROSITE" id="PS52020">
    <property type="entry name" value="CRESS_DNA_REP"/>
    <property type="match status" value="1"/>
</dbReference>
<evidence type="ECO:0000256" key="3">
    <source>
        <dbReference type="ARBA" id="ARBA00004147"/>
    </source>
</evidence>
<reference evidence="25 26" key="1">
    <citation type="journal article" date="2010" name="J. Virol.">
        <title>Multiple diverse circoviruses infect farm animals and are commonly found in human and chimpanzee feces.</title>
        <authorList>
            <person name="Li L."/>
            <person name="Kapoor A."/>
            <person name="Slikas B."/>
            <person name="Bamidele O.S."/>
            <person name="Wang C."/>
            <person name="Shaukat S."/>
            <person name="Masroor M.A."/>
            <person name="Wilson M.L."/>
            <person name="Ndjango J.B."/>
            <person name="Peeters M."/>
            <person name="Gross-Camp N.D."/>
            <person name="Muller M.N."/>
            <person name="Hahn B.H."/>
            <person name="Wolfe N.D."/>
            <person name="Triki H."/>
            <person name="Bartkus J."/>
            <person name="Zaidi S.Z."/>
            <person name="Delwart E."/>
        </authorList>
    </citation>
    <scope>NUCLEOTIDE SEQUENCE [LARGE SCALE GENOMIC DNA]</scope>
    <source>
        <strain evidence="25">NG13</strain>
    </source>
</reference>
<evidence type="ECO:0000256" key="23">
    <source>
        <dbReference type="ARBA" id="ARBA00049360"/>
    </source>
</evidence>
<dbReference type="KEGG" id="vg:37617105"/>
<keyword evidence="26" id="KW-1185">Reference proteome</keyword>
<keyword evidence="18" id="KW-0190">Covalent protein-DNA linkage</keyword>
<evidence type="ECO:0000256" key="19">
    <source>
        <dbReference type="ARBA" id="ARBA00023125"/>
    </source>
</evidence>
<keyword evidence="20" id="KW-0511">Multifunctional enzyme</keyword>
<dbReference type="GO" id="GO:0016779">
    <property type="term" value="F:nucleotidyltransferase activity"/>
    <property type="evidence" value="ECO:0007669"/>
    <property type="project" value="UniProtKB-KW"/>
</dbReference>
<evidence type="ECO:0000256" key="22">
    <source>
        <dbReference type="ARBA" id="ARBA00032243"/>
    </source>
</evidence>
<evidence type="ECO:0000256" key="21">
    <source>
        <dbReference type="ARBA" id="ARBA00030754"/>
    </source>
</evidence>
<evidence type="ECO:0000256" key="9">
    <source>
        <dbReference type="ARBA" id="ARBA00022695"/>
    </source>
</evidence>
<feature type="domain" description="CRESS-DNA virus Rep endonuclease" evidence="24">
    <location>
        <begin position="9"/>
        <end position="108"/>
    </location>
</feature>
<comment type="subcellular location">
    <subcellularLocation>
        <location evidence="3">Host nucleus</location>
    </subcellularLocation>
</comment>
<dbReference type="Proteomes" id="UP000107193">
    <property type="component" value="Segment"/>
</dbReference>
<comment type="cofactor">
    <cofactor evidence="2">
        <name>Mg(2+)</name>
        <dbReference type="ChEBI" id="CHEBI:18420"/>
    </cofactor>
</comment>
<proteinExistence type="inferred from homology"/>
<keyword evidence="15" id="KW-0378">Hydrolase</keyword>
<evidence type="ECO:0000256" key="11">
    <source>
        <dbReference type="ARBA" id="ARBA00022722"/>
    </source>
</evidence>
<keyword evidence="9" id="KW-0548">Nucleotidyltransferase</keyword>
<dbReference type="GO" id="GO:0005524">
    <property type="term" value="F:ATP binding"/>
    <property type="evidence" value="ECO:0007669"/>
    <property type="project" value="UniProtKB-KW"/>
</dbReference>
<dbReference type="InterPro" id="IPR027417">
    <property type="entry name" value="P-loop_NTPase"/>
</dbReference>
<evidence type="ECO:0000256" key="8">
    <source>
        <dbReference type="ARBA" id="ARBA00022679"/>
    </source>
</evidence>
<dbReference type="GO" id="GO:0003723">
    <property type="term" value="F:RNA binding"/>
    <property type="evidence" value="ECO:0007669"/>
    <property type="project" value="InterPro"/>
</dbReference>
<dbReference type="GO" id="GO:0046872">
    <property type="term" value="F:metal ion binding"/>
    <property type="evidence" value="ECO:0007669"/>
    <property type="project" value="UniProtKB-KW"/>
</dbReference>
<comment type="catalytic activity">
    <reaction evidence="23">
        <text>ATP + H2O = ADP + phosphate + H(+)</text>
        <dbReference type="Rhea" id="RHEA:13065"/>
        <dbReference type="ChEBI" id="CHEBI:15377"/>
        <dbReference type="ChEBI" id="CHEBI:15378"/>
        <dbReference type="ChEBI" id="CHEBI:30616"/>
        <dbReference type="ChEBI" id="CHEBI:43474"/>
        <dbReference type="ChEBI" id="CHEBI:456216"/>
    </reaction>
</comment>
<evidence type="ECO:0000256" key="14">
    <source>
        <dbReference type="ARBA" id="ARBA00022759"/>
    </source>
</evidence>
<comment type="subunit">
    <text evidence="5">Interacts with the capsid protein; this interaction relocates Rep into the nucleus.</text>
</comment>
<evidence type="ECO:0000256" key="4">
    <source>
        <dbReference type="ARBA" id="ARBA00008545"/>
    </source>
</evidence>
<dbReference type="InterPro" id="IPR000605">
    <property type="entry name" value="Helicase_SF3_ssDNA/RNA_vir"/>
</dbReference>
<dbReference type="Pfam" id="PF02407">
    <property type="entry name" value="Viral_Rep"/>
    <property type="match status" value="1"/>
</dbReference>
<evidence type="ECO:0000259" key="24">
    <source>
        <dbReference type="PROSITE" id="PS52020"/>
    </source>
</evidence>
<dbReference type="EMBL" id="GQ404856">
    <property type="protein sequence ID" value="ADD62475.1"/>
    <property type="molecule type" value="Genomic_DNA"/>
</dbReference>
<dbReference type="GO" id="GO:0042025">
    <property type="term" value="C:host cell nucleus"/>
    <property type="evidence" value="ECO:0007669"/>
    <property type="project" value="UniProtKB-SubCell"/>
</dbReference>
<evidence type="ECO:0000313" key="25">
    <source>
        <dbReference type="EMBL" id="ADD62475.1"/>
    </source>
</evidence>
<sequence>MESKRKKRQNPAKRWCFTLNNYTQLEAITIEQLLCTEEVQYAIVGEEIGENGTPHLQGFFNLKKKKRLTSLKAWLNDRAHYEEAKGSDEQNRRYCSKSGNILISFGSPQKQGQRNDLVLAAELLKESGGNMAAVADLYPSAVIRYGRGLQQYWQLIGFSARDFKTEVFVYVGPPGCGKSRAAAELGAASGGKVYYKPRGEWWDGYNGEATVIIDDFYGWLKYDELLRLCDRYPHRVPVKGGFVQFCSKRIILTSNIHVWMWYRFESYDASALMRRINVYKLWNGSVCTFDDLCDEKYNFLTPLKYNY</sequence>
<dbReference type="SUPFAM" id="SSF52540">
    <property type="entry name" value="P-loop containing nucleoside triphosphate hydrolases"/>
    <property type="match status" value="1"/>
</dbReference>
<dbReference type="Gene3D" id="3.40.50.300">
    <property type="entry name" value="P-loop containing nucleotide triphosphate hydrolases"/>
    <property type="match status" value="1"/>
</dbReference>
<comment type="cofactor">
    <cofactor evidence="1">
        <name>Mn(2+)</name>
        <dbReference type="ChEBI" id="CHEBI:29035"/>
    </cofactor>
</comment>
<protein>
    <recommendedName>
        <fullName evidence="6">Replication-associated protein</fullName>
    </recommendedName>
    <alternativeName>
        <fullName evidence="21">ATP-dependent helicase Rep</fullName>
    </alternativeName>
    <alternativeName>
        <fullName evidence="22">RepP</fullName>
    </alternativeName>
</protein>
<dbReference type="Gene3D" id="3.40.1310.20">
    <property type="match status" value="1"/>
</dbReference>
<dbReference type="GO" id="GO:0003677">
    <property type="term" value="F:DNA binding"/>
    <property type="evidence" value="ECO:0007669"/>
    <property type="project" value="UniProtKB-KW"/>
</dbReference>
<evidence type="ECO:0000256" key="10">
    <source>
        <dbReference type="ARBA" id="ARBA00022705"/>
    </source>
</evidence>
<evidence type="ECO:0000313" key="26">
    <source>
        <dbReference type="Proteomes" id="UP000107193"/>
    </source>
</evidence>
<keyword evidence="10" id="KW-0235">DNA replication</keyword>
<keyword evidence="14" id="KW-0255">Endonuclease</keyword>
<dbReference type="Pfam" id="PF00910">
    <property type="entry name" value="RNA_helicase"/>
    <property type="match status" value="1"/>
</dbReference>
<keyword evidence="17" id="KW-0067">ATP-binding</keyword>
<evidence type="ECO:0000256" key="7">
    <source>
        <dbReference type="ARBA" id="ARBA00022562"/>
    </source>
</evidence>
<comment type="similarity">
    <text evidence="4">Belongs to the nanoviruses/circoviruses replication-associated protein family.</text>
</comment>
<evidence type="ECO:0000256" key="15">
    <source>
        <dbReference type="ARBA" id="ARBA00022801"/>
    </source>
</evidence>
<keyword evidence="12" id="KW-0479">Metal-binding</keyword>
<keyword evidence="19" id="KW-0238">DNA-binding</keyword>
<dbReference type="RefSeq" id="YP_009506283.1">
    <property type="nucleotide sequence ID" value="NC_038392.1"/>
</dbReference>
<dbReference type="GO" id="GO:0003724">
    <property type="term" value="F:RNA helicase activity"/>
    <property type="evidence" value="ECO:0007669"/>
    <property type="project" value="InterPro"/>
</dbReference>
<dbReference type="InterPro" id="IPR049912">
    <property type="entry name" value="CRESS_DNA_REP"/>
</dbReference>
<keyword evidence="11" id="KW-0540">Nuclease</keyword>
<evidence type="ECO:0000256" key="2">
    <source>
        <dbReference type="ARBA" id="ARBA00001946"/>
    </source>
</evidence>
<evidence type="ECO:0000256" key="12">
    <source>
        <dbReference type="ARBA" id="ARBA00022723"/>
    </source>
</evidence>
<dbReference type="GO" id="GO:0016787">
    <property type="term" value="F:hydrolase activity"/>
    <property type="evidence" value="ECO:0007669"/>
    <property type="project" value="UniProtKB-KW"/>
</dbReference>
<evidence type="ECO:0000256" key="13">
    <source>
        <dbReference type="ARBA" id="ARBA00022741"/>
    </source>
</evidence>
<keyword evidence="8" id="KW-0808">Transferase</keyword>
<accession>D4N3R0</accession>
<dbReference type="GeneID" id="37617105"/>
<dbReference type="GO" id="GO:0004519">
    <property type="term" value="F:endonuclease activity"/>
    <property type="evidence" value="ECO:0007669"/>
    <property type="project" value="UniProtKB-KW"/>
</dbReference>
<dbReference type="GO" id="GO:0006260">
    <property type="term" value="P:DNA replication"/>
    <property type="evidence" value="ECO:0007669"/>
    <property type="project" value="UniProtKB-KW"/>
</dbReference>
<evidence type="ECO:0000256" key="5">
    <source>
        <dbReference type="ARBA" id="ARBA00011448"/>
    </source>
</evidence>
<organism evidence="25 26">
    <name type="scientific">Human stool-associated circular virus NG13</name>
    <dbReference type="NCBI Taxonomy" id="743300"/>
    <lineage>
        <taxon>Viruses</taxon>
        <taxon>Monodnaviria</taxon>
        <taxon>Shotokuvirae</taxon>
        <taxon>Cressdnaviricota</taxon>
        <taxon>Arfiviricetes</taxon>
        <taxon>Cirlivirales</taxon>
        <taxon>Circoviridae</taxon>
        <taxon>Circovirus</taxon>
        <taxon>Circovirus eniyan</taxon>
    </lineage>
</organism>
<name>D4N3R0_9CIRC</name>
<evidence type="ECO:0000256" key="16">
    <source>
        <dbReference type="ARBA" id="ARBA00022806"/>
    </source>
</evidence>
<gene>
    <name evidence="25" type="primary">rep</name>
</gene>
<evidence type="ECO:0000256" key="6">
    <source>
        <dbReference type="ARBA" id="ARBA00014531"/>
    </source>
</evidence>
<evidence type="ECO:0000256" key="20">
    <source>
        <dbReference type="ARBA" id="ARBA00023268"/>
    </source>
</evidence>
<evidence type="ECO:0000256" key="18">
    <source>
        <dbReference type="ARBA" id="ARBA00023124"/>
    </source>
</evidence>
<evidence type="ECO:0000256" key="1">
    <source>
        <dbReference type="ARBA" id="ARBA00001936"/>
    </source>
</evidence>
<keyword evidence="16" id="KW-0347">Helicase</keyword>
<evidence type="ECO:0000256" key="17">
    <source>
        <dbReference type="ARBA" id="ARBA00022840"/>
    </source>
</evidence>
<keyword evidence="7" id="KW-1048">Host nucleus</keyword>
<keyword evidence="13" id="KW-0547">Nucleotide-binding</keyword>